<feature type="compositionally biased region" description="Low complexity" evidence="1">
    <location>
        <begin position="62"/>
        <end position="78"/>
    </location>
</feature>
<reference evidence="2" key="1">
    <citation type="submission" date="2023-08" db="EMBL/GenBank/DDBJ databases">
        <title>Pelteobagrus vachellii genome.</title>
        <authorList>
            <person name="Liu H."/>
        </authorList>
    </citation>
    <scope>NUCLEOTIDE SEQUENCE</scope>
    <source>
        <strain evidence="2">PRFRI_2022a</strain>
        <tissue evidence="2">Muscle</tissue>
    </source>
</reference>
<accession>A0AA88NZP7</accession>
<proteinExistence type="predicted"/>
<dbReference type="AlphaFoldDB" id="A0AA88NZP7"/>
<feature type="compositionally biased region" description="Polar residues" evidence="1">
    <location>
        <begin position="38"/>
        <end position="52"/>
    </location>
</feature>
<keyword evidence="3" id="KW-1185">Reference proteome</keyword>
<comment type="caution">
    <text evidence="2">The sequence shown here is derived from an EMBL/GenBank/DDBJ whole genome shotgun (WGS) entry which is preliminary data.</text>
</comment>
<evidence type="ECO:0000313" key="2">
    <source>
        <dbReference type="EMBL" id="KAK2868846.1"/>
    </source>
</evidence>
<evidence type="ECO:0000313" key="3">
    <source>
        <dbReference type="Proteomes" id="UP001187315"/>
    </source>
</evidence>
<gene>
    <name evidence="2" type="ORF">Q7C36_000717</name>
</gene>
<evidence type="ECO:0000256" key="1">
    <source>
        <dbReference type="SAM" id="MobiDB-lite"/>
    </source>
</evidence>
<sequence length="398" mass="45169">MDFIKETQQTRVCRLESKKKISLPMGSKADDTLKTLRLTKNTSGHTQGSDSPPESCADSPLDGSGSEDSVVSGPSSPSAAYHSLRCRECERLFSKMMRQEPPRKKQRDKNPASLSCDEWVLNKTWQPQRPQQSRGRLWVHLKRIRLQAAKQSDDGMTNKAWTLCSRPHMFLKRNLCLCKKLLGKSSKSKAKPLHQRRKRAKPILTLNSLNYQRRKKRKSTEIDTLTHLSVSTSDLTGTSEDELPRNDDSHHEGFQKLVKVPMKQSVSDVSAEIDIQGNCSDLEGTRRVLKFDTSPNCVLDEEPQKTKHHLVLKSARGNLKEGQADCTVQNGDRHRRLHDVLGEDSDVFRTPTDLYSTDLKISRTSRPLRSFGAQRDSFRTMLAALQHGQNQIIKESHH</sequence>
<feature type="region of interest" description="Disordered" evidence="1">
    <location>
        <begin position="18"/>
        <end position="80"/>
    </location>
</feature>
<protein>
    <submittedName>
        <fullName evidence="2">Uncharacterized protein</fullName>
    </submittedName>
</protein>
<dbReference type="Proteomes" id="UP001187315">
    <property type="component" value="Unassembled WGS sequence"/>
</dbReference>
<organism evidence="2 3">
    <name type="scientific">Tachysurus vachellii</name>
    <name type="common">Darkbarbel catfish</name>
    <name type="synonym">Pelteobagrus vachellii</name>
    <dbReference type="NCBI Taxonomy" id="175792"/>
    <lineage>
        <taxon>Eukaryota</taxon>
        <taxon>Metazoa</taxon>
        <taxon>Chordata</taxon>
        <taxon>Craniata</taxon>
        <taxon>Vertebrata</taxon>
        <taxon>Euteleostomi</taxon>
        <taxon>Actinopterygii</taxon>
        <taxon>Neopterygii</taxon>
        <taxon>Teleostei</taxon>
        <taxon>Ostariophysi</taxon>
        <taxon>Siluriformes</taxon>
        <taxon>Bagridae</taxon>
        <taxon>Tachysurus</taxon>
    </lineage>
</organism>
<dbReference type="EMBL" id="JAVHJS010000001">
    <property type="protein sequence ID" value="KAK2868846.1"/>
    <property type="molecule type" value="Genomic_DNA"/>
</dbReference>
<name>A0AA88NZP7_TACVA</name>